<dbReference type="SUPFAM" id="SSF57756">
    <property type="entry name" value="Retrovirus zinc finger-like domains"/>
    <property type="match status" value="1"/>
</dbReference>
<dbReference type="InterPro" id="IPR036875">
    <property type="entry name" value="Znf_CCHC_sf"/>
</dbReference>
<dbReference type="Gene3D" id="3.10.10.10">
    <property type="entry name" value="HIV Type 1 Reverse Transcriptase, subunit A, domain 1"/>
    <property type="match status" value="1"/>
</dbReference>
<dbReference type="Proteomes" id="UP000321947">
    <property type="component" value="Unassembled WGS sequence"/>
</dbReference>
<dbReference type="Pfam" id="PF13975">
    <property type="entry name" value="gag-asp_proteas"/>
    <property type="match status" value="1"/>
</dbReference>
<dbReference type="Pfam" id="PF03732">
    <property type="entry name" value="Retrotrans_gag"/>
    <property type="match status" value="1"/>
</dbReference>
<evidence type="ECO:0000313" key="3">
    <source>
        <dbReference type="EMBL" id="KAA0046992.1"/>
    </source>
</evidence>
<dbReference type="Gene3D" id="2.40.70.10">
    <property type="entry name" value="Acid Proteases"/>
    <property type="match status" value="1"/>
</dbReference>
<name>A0A5A7TU58_CUCMM</name>
<dbReference type="InterPro" id="IPR021109">
    <property type="entry name" value="Peptidase_aspartic_dom_sf"/>
</dbReference>
<dbReference type="GO" id="GO:0003676">
    <property type="term" value="F:nucleic acid binding"/>
    <property type="evidence" value="ECO:0007669"/>
    <property type="project" value="InterPro"/>
</dbReference>
<dbReference type="SUPFAM" id="SSF50630">
    <property type="entry name" value="Acid proteases"/>
    <property type="match status" value="1"/>
</dbReference>
<feature type="region of interest" description="Disordered" evidence="1">
    <location>
        <begin position="282"/>
        <end position="340"/>
    </location>
</feature>
<dbReference type="InterPro" id="IPR032567">
    <property type="entry name" value="RTL1-rel"/>
</dbReference>
<protein>
    <recommendedName>
        <fullName evidence="2">Retrotransposon gag domain-containing protein</fullName>
    </recommendedName>
</protein>
<proteinExistence type="predicted"/>
<dbReference type="PANTHER" id="PTHR15503:SF45">
    <property type="entry name" value="RNA-DIRECTED DNA POLYMERASE HOMOLOG"/>
    <property type="match status" value="1"/>
</dbReference>
<dbReference type="GO" id="GO:0008270">
    <property type="term" value="F:zinc ion binding"/>
    <property type="evidence" value="ECO:0007669"/>
    <property type="project" value="InterPro"/>
</dbReference>
<evidence type="ECO:0000259" key="2">
    <source>
        <dbReference type="Pfam" id="PF03732"/>
    </source>
</evidence>
<gene>
    <name evidence="4" type="ORF">E5676_scaffold68G001120</name>
    <name evidence="3" type="ORF">E6C27_scaffold230G001810</name>
</gene>
<evidence type="ECO:0000313" key="5">
    <source>
        <dbReference type="Proteomes" id="UP000321393"/>
    </source>
</evidence>
<dbReference type="PANTHER" id="PTHR15503">
    <property type="entry name" value="LDOC1 RELATED"/>
    <property type="match status" value="1"/>
</dbReference>
<reference evidence="5 6" key="1">
    <citation type="submission" date="2019-08" db="EMBL/GenBank/DDBJ databases">
        <title>Draft genome sequences of two oriental melons (Cucumis melo L. var makuwa).</title>
        <authorList>
            <person name="Kwon S.-Y."/>
        </authorList>
    </citation>
    <scope>NUCLEOTIDE SEQUENCE [LARGE SCALE GENOMIC DNA]</scope>
    <source>
        <strain evidence="6">cv. Chang Bougi</strain>
        <strain evidence="5">cv. SW 3</strain>
        <tissue evidence="3">Leaf</tissue>
    </source>
</reference>
<evidence type="ECO:0000313" key="4">
    <source>
        <dbReference type="EMBL" id="TYK04791.1"/>
    </source>
</evidence>
<dbReference type="AlphaFoldDB" id="A0A5A7TU58"/>
<evidence type="ECO:0000256" key="1">
    <source>
        <dbReference type="SAM" id="MobiDB-lite"/>
    </source>
</evidence>
<dbReference type="SUPFAM" id="SSF56672">
    <property type="entry name" value="DNA/RNA polymerases"/>
    <property type="match status" value="1"/>
</dbReference>
<dbReference type="EMBL" id="SSTE01013576">
    <property type="protein sequence ID" value="KAA0046992.1"/>
    <property type="molecule type" value="Genomic_DNA"/>
</dbReference>
<sequence>MLYLVEVPDSIPYLESRLDEISEKTDMVDAVAGRVEGLPIQELLARVDTLEANTNVGRTVNYERGDSSSDFAAHMEERVSELDSSQKTLLEMINDMLEDFRVTLDVVRNKIADVNARLNLTIRAIVNQAPAGGAISVSKVKILEPNPFCGARDAKALENYIFDLGQYFKATNTVTEEVKVTLATMHLSEDAKLWWRSRYVDIQEGRCTIETWDALKRELRSQFFSENVEILARRKLHDLRHTGKIREYVKQFAGLMLDIRDMVQDLTSAYAAAERLFDLTSDSQDVRHHQSSSPGRNRNSRPSSPKSVGGDECPGKDRKSHQSNTENTWQRPNNRSPPKRPLSCFICGKPHLARECPNKVDFHAFQASLIVDSDDKSNQAEDEMGQIDGGERTRIGAIKYMSALQKKSGERHVPTKGGLLYVDTWINQKQTKSTMVDSGATHNFITEAEARRLKLRWERDSGKMKAVNSIALPIVGLVKRTTIKLGGWKCPVDVVVVKMDDFDVVLGMEFLLEHQVIPMASAKCLAITGSFPTVVQADIRQPNGFKMISAMQLDESRAQEEPPSVEILLGMLEKPGETVPEDTFCVPKKHHGVMPSSWPKPSSMRRRTDHRVKSPSEAKAHAKNAYRMAPPELTRLRKPSEILSNTGCSIPVQAPYGARVLSLKKKDRSPQQCVDRRTQSKLTVRRKCPFPMLTRQVDCPRGVKHLPKSDDRPRQCRVRTTKAKGLEKHYVSRHEAYKFPVVPLSLTDAKGGKCCFVQNQMSVLSHVGECHQGGSSREEDTQWSENLECQVAFNGSKQAMIEGPSLGVVDATKTPEVEAEQLSYVLEEYLHHCVDGRQKNWVQLLQVTQFSHSAQTDSLIKRSPFEIKCKRHSVLPPVADDPYVGDRPQVHRVGEECEQMANIARVCLEEASRPMEERGDQKRYPLEFEGMTKLPIDSATMPYDYLSIWTWRKIEKSKKPLLTDLQCFLYDVFNYLLSLSRFIKTFSQEREGRLRHTMSLSADSEFRTVDLLIELSKCRTIVLRSYDCDTQQTLIAPPLTPVEPQPVLN</sequence>
<organism evidence="3 5">
    <name type="scientific">Cucumis melo var. makuwa</name>
    <name type="common">Oriental melon</name>
    <dbReference type="NCBI Taxonomy" id="1194695"/>
    <lineage>
        <taxon>Eukaryota</taxon>
        <taxon>Viridiplantae</taxon>
        <taxon>Streptophyta</taxon>
        <taxon>Embryophyta</taxon>
        <taxon>Tracheophyta</taxon>
        <taxon>Spermatophyta</taxon>
        <taxon>Magnoliopsida</taxon>
        <taxon>eudicotyledons</taxon>
        <taxon>Gunneridae</taxon>
        <taxon>Pentapetalae</taxon>
        <taxon>rosids</taxon>
        <taxon>fabids</taxon>
        <taxon>Cucurbitales</taxon>
        <taxon>Cucurbitaceae</taxon>
        <taxon>Benincaseae</taxon>
        <taxon>Cucumis</taxon>
    </lineage>
</organism>
<dbReference type="InterPro" id="IPR005162">
    <property type="entry name" value="Retrotrans_gag_dom"/>
</dbReference>
<evidence type="ECO:0000313" key="6">
    <source>
        <dbReference type="Proteomes" id="UP000321947"/>
    </source>
</evidence>
<accession>A0A5A7TU58</accession>
<dbReference type="Proteomes" id="UP000321393">
    <property type="component" value="Unassembled WGS sequence"/>
</dbReference>
<feature type="compositionally biased region" description="Low complexity" evidence="1">
    <location>
        <begin position="291"/>
        <end position="307"/>
    </location>
</feature>
<dbReference type="CDD" id="cd00303">
    <property type="entry name" value="retropepsin_like"/>
    <property type="match status" value="1"/>
</dbReference>
<comment type="caution">
    <text evidence="3">The sequence shown here is derived from an EMBL/GenBank/DDBJ whole genome shotgun (WGS) entry which is preliminary data.</text>
</comment>
<dbReference type="InterPro" id="IPR043502">
    <property type="entry name" value="DNA/RNA_pol_sf"/>
</dbReference>
<dbReference type="EMBL" id="SSTD01014035">
    <property type="protein sequence ID" value="TYK04791.1"/>
    <property type="molecule type" value="Genomic_DNA"/>
</dbReference>
<feature type="domain" description="Retrotransposon gag" evidence="2">
    <location>
        <begin position="182"/>
        <end position="265"/>
    </location>
</feature>
<dbReference type="OrthoDB" id="1939491at2759"/>
<feature type="compositionally biased region" description="Polar residues" evidence="1">
    <location>
        <begin position="322"/>
        <end position="336"/>
    </location>
</feature>